<dbReference type="OrthoDB" id="2348293at2759"/>
<evidence type="ECO:0000313" key="2">
    <source>
        <dbReference type="EMBL" id="GES96147.1"/>
    </source>
</evidence>
<comment type="caution">
    <text evidence="2">The sequence shown here is derived from an EMBL/GenBank/DDBJ whole genome shotgun (WGS) entry which is preliminary data.</text>
</comment>
<keyword evidence="1" id="KW-1133">Transmembrane helix</keyword>
<feature type="transmembrane region" description="Helical" evidence="1">
    <location>
        <begin position="81"/>
        <end position="105"/>
    </location>
</feature>
<sequence length="152" mass="17820">MITNRHKGGHLRRDVSALQKHIANYCPNALPYLICKYQKIFEKKANKNNKKRRVSNQTSLHDYYDTDESFPQKKIDRINRVLLTFFVCCEISFCVVESLFFINFINELNIAYNSLSCELLVNRLFEDELGNINSKIYKKLQMSDNLMLALDG</sequence>
<reference evidence="2" key="1">
    <citation type="submission" date="2019-10" db="EMBL/GenBank/DDBJ databases">
        <title>Conservation and host-specific expression of non-tandemly repeated heterogenous ribosome RNA gene in arbuscular mycorrhizal fungi.</title>
        <authorList>
            <person name="Maeda T."/>
            <person name="Kobayashi Y."/>
            <person name="Nakagawa T."/>
            <person name="Ezawa T."/>
            <person name="Yamaguchi K."/>
            <person name="Bino T."/>
            <person name="Nishimoto Y."/>
            <person name="Shigenobu S."/>
            <person name="Kawaguchi M."/>
        </authorList>
    </citation>
    <scope>NUCLEOTIDE SEQUENCE</scope>
    <source>
        <strain evidence="2">HR1</strain>
    </source>
</reference>
<organism evidence="2 3">
    <name type="scientific">Rhizophagus clarus</name>
    <dbReference type="NCBI Taxonomy" id="94130"/>
    <lineage>
        <taxon>Eukaryota</taxon>
        <taxon>Fungi</taxon>
        <taxon>Fungi incertae sedis</taxon>
        <taxon>Mucoromycota</taxon>
        <taxon>Glomeromycotina</taxon>
        <taxon>Glomeromycetes</taxon>
        <taxon>Glomerales</taxon>
        <taxon>Glomeraceae</taxon>
        <taxon>Rhizophagus</taxon>
    </lineage>
</organism>
<name>A0A8H3LWA5_9GLOM</name>
<dbReference type="AlphaFoldDB" id="A0A8H3LWA5"/>
<proteinExistence type="predicted"/>
<keyword evidence="1" id="KW-0472">Membrane</keyword>
<protein>
    <submittedName>
        <fullName evidence="2">Ribonuclease H-like domain-containing protein</fullName>
    </submittedName>
</protein>
<dbReference type="EMBL" id="BLAL01000246">
    <property type="protein sequence ID" value="GES96147.1"/>
    <property type="molecule type" value="Genomic_DNA"/>
</dbReference>
<evidence type="ECO:0000256" key="1">
    <source>
        <dbReference type="SAM" id="Phobius"/>
    </source>
</evidence>
<evidence type="ECO:0000313" key="3">
    <source>
        <dbReference type="Proteomes" id="UP000615446"/>
    </source>
</evidence>
<gene>
    <name evidence="2" type="ORF">RCL2_002278800</name>
</gene>
<accession>A0A8H3LWA5</accession>
<dbReference type="Proteomes" id="UP000615446">
    <property type="component" value="Unassembled WGS sequence"/>
</dbReference>
<keyword evidence="1" id="KW-0812">Transmembrane</keyword>